<dbReference type="PROSITE" id="PS50181">
    <property type="entry name" value="FBOX"/>
    <property type="match status" value="1"/>
</dbReference>
<dbReference type="PRINTS" id="PR00320">
    <property type="entry name" value="GPROTEINBRPT"/>
</dbReference>
<dbReference type="InterPro" id="IPR036047">
    <property type="entry name" value="F-box-like_dom_sf"/>
</dbReference>
<dbReference type="OrthoDB" id="674604at2759"/>
<feature type="repeat" description="WD" evidence="3">
    <location>
        <begin position="492"/>
        <end position="535"/>
    </location>
</feature>
<dbReference type="Pfam" id="PF12937">
    <property type="entry name" value="F-box-like"/>
    <property type="match status" value="1"/>
</dbReference>
<dbReference type="AlphaFoldDB" id="A0A8B7YJ90"/>
<keyword evidence="1 3" id="KW-0853">WD repeat</keyword>
<dbReference type="Pfam" id="PF00400">
    <property type="entry name" value="WD40"/>
    <property type="match status" value="4"/>
</dbReference>
<dbReference type="RefSeq" id="XP_022092687.1">
    <property type="nucleotide sequence ID" value="XM_022236995.1"/>
</dbReference>
<dbReference type="OMA" id="QPYSYIR"/>
<dbReference type="CDD" id="cd00200">
    <property type="entry name" value="WD40"/>
    <property type="match status" value="1"/>
</dbReference>
<dbReference type="PROSITE" id="PS50082">
    <property type="entry name" value="WD_REPEATS_2"/>
    <property type="match status" value="3"/>
</dbReference>
<evidence type="ECO:0000313" key="7">
    <source>
        <dbReference type="RefSeq" id="XP_022092687.1"/>
    </source>
</evidence>
<proteinExistence type="predicted"/>
<dbReference type="GeneID" id="110980373"/>
<feature type="repeat" description="WD" evidence="3">
    <location>
        <begin position="450"/>
        <end position="491"/>
    </location>
</feature>
<feature type="domain" description="F-box" evidence="5">
    <location>
        <begin position="274"/>
        <end position="328"/>
    </location>
</feature>
<dbReference type="SUPFAM" id="SSF50978">
    <property type="entry name" value="WD40 repeat-like"/>
    <property type="match status" value="1"/>
</dbReference>
<evidence type="ECO:0000259" key="5">
    <source>
        <dbReference type="PROSITE" id="PS50181"/>
    </source>
</evidence>
<dbReference type="PROSITE" id="PS50294">
    <property type="entry name" value="WD_REPEATS_REGION"/>
    <property type="match status" value="2"/>
</dbReference>
<dbReference type="InterPro" id="IPR001810">
    <property type="entry name" value="F-box_dom"/>
</dbReference>
<keyword evidence="2" id="KW-0677">Repeat</keyword>
<dbReference type="SUPFAM" id="SSF81383">
    <property type="entry name" value="F-box domain"/>
    <property type="match status" value="1"/>
</dbReference>
<dbReference type="PROSITE" id="PS00678">
    <property type="entry name" value="WD_REPEATS_1"/>
    <property type="match status" value="2"/>
</dbReference>
<dbReference type="SMART" id="SM00256">
    <property type="entry name" value="FBOX"/>
    <property type="match status" value="1"/>
</dbReference>
<accession>A0A8B7YJ90</accession>
<dbReference type="Proteomes" id="UP000694845">
    <property type="component" value="Unplaced"/>
</dbReference>
<sequence>MKHPAENVEHFEYNLGKAPELRCEYGTVTTSCDKCESCRIRNRLSQTRQWFQRAGEQTRRTFTLGLVRRFHSFNLLRYAVNLLHPLIGKDFTYARSRMHPSVVGDGASTGQDRALWTSKTEQTVTETWQWFQQAKYWSKANYLLGVLQMCNGELLYRIGTLARTMLASEERASQGVCDEDYEKESLADTVYSYSSNTYPQNDLLRTAGHEYSSSVCCPFDSCEYLDSAHILVEDGEEDSEAAGTVNSFEMSSIDPTLCVMPTSRSALGGVWHHRDFIRDLPVHLSKSILSYLDYGDLVSCMGVSRHWAHIAKEVEEDLRMRQLLWEEVMLMQGSSAQGGNPVFASYRTVPVPRLMGDGLTVAPSDLPAMEVDFKSEINMSSSYSGIVTDNVEMEERNVYCGAYNVMVLSDQDDFNRVVSYNYGQLVAIGSFDRHVRFLDVATGHDTGPVITGHAGSIKCLYINDREGYVLSGSFDTSIRCWDVKTGKPQRIFHGHQDTILCLDMSHDRKDSLVVSGGKDNVVKVWNFSTGKCLRTFKHIHQVTAVAIHGDRVVSGCEGGRVKLWSIKDACLIKMLYQSPKNTNRFGFINPHTHQGPITSVRLDRWHVVSGSRDGYALVWSALGDHKRCVTALRHPKEVLCLEMSYLRVITGCEDGKLRIWNMLSGDCLRVMRGNSRSDPIEDIYPCGERLVLHTVNNLLVLCFEEVQWDYEQEEKIELLRYKNHYGDAPLRKHTYPYVRAQRSERAGASNPKIIHHLRGTSKPDTSSQLGHSGRTLHDRSLQSAKMIQKQFKAVEFASSLKGSVYHNVQGSQPDGPIPPGAKSGSATYARSRAGSSRPQTATTLTRPSTASVRSATGAPSRATTPASVSHSETVRPKSQQNIRACSPTVLSRPPTGIMKGKSRPTTAFSTKSAILKRAKFELPMRGHSAPVRRQNVGDALSLSEAKALIRSQERTRDVPTPRDRLVLTINCIESSKKNTELVNNTTANCLEIDYKPRAESPPPSQCTVRSPEIRRQKGKSQVGAVSSPESTVVVQFRTVEYDNKPHISLHPEATLSSIPKQTVICQQPTKPVLTRPSSGRVPSTEKPKILRRSQSANAILTSDKPSIVPSTQTEAAVRKKTFHGWTTSHTEPIVLSPMLMQGPSGTAPSMQSPRKQRHSVTKVVMGPPVEVKDPLKSHKEFQIRTREQTEGYLNWVTEIQHRYTKEKATQAEALQKKLWLAKAKGQTHQDLTKKPRVFAPEIGE</sequence>
<feature type="repeat" description="WD" evidence="3">
    <location>
        <begin position="648"/>
        <end position="670"/>
    </location>
</feature>
<keyword evidence="6" id="KW-1185">Reference proteome</keyword>
<feature type="region of interest" description="Disordered" evidence="4">
    <location>
        <begin position="744"/>
        <end position="776"/>
    </location>
</feature>
<gene>
    <name evidence="7" type="primary">LOC110980373</name>
</gene>
<dbReference type="InterPro" id="IPR019775">
    <property type="entry name" value="WD40_repeat_CS"/>
</dbReference>
<dbReference type="PANTHER" id="PTHR19872:SF7">
    <property type="entry name" value="F-BOX AND WD REPEAT DOMAIN CONTAINING PROTEIN 10B-RELATED"/>
    <property type="match status" value="1"/>
</dbReference>
<evidence type="ECO:0000256" key="1">
    <source>
        <dbReference type="ARBA" id="ARBA00022574"/>
    </source>
</evidence>
<dbReference type="SMART" id="SM00320">
    <property type="entry name" value="WD40"/>
    <property type="match status" value="6"/>
</dbReference>
<feature type="region of interest" description="Disordered" evidence="4">
    <location>
        <begin position="807"/>
        <end position="906"/>
    </location>
</feature>
<feature type="compositionally biased region" description="Polar residues" evidence="4">
    <location>
        <begin position="824"/>
        <end position="854"/>
    </location>
</feature>
<dbReference type="InterPro" id="IPR001680">
    <property type="entry name" value="WD40_rpt"/>
</dbReference>
<evidence type="ECO:0000256" key="3">
    <source>
        <dbReference type="PROSITE-ProRule" id="PRU00221"/>
    </source>
</evidence>
<feature type="region of interest" description="Disordered" evidence="4">
    <location>
        <begin position="1222"/>
        <end position="1244"/>
    </location>
</feature>
<protein>
    <submittedName>
        <fullName evidence="7">CMT1A duplicated region transcript 1 protein-like</fullName>
    </submittedName>
</protein>
<feature type="region of interest" description="Disordered" evidence="4">
    <location>
        <begin position="995"/>
        <end position="1026"/>
    </location>
</feature>
<name>A0A8B7YJ90_ACAPL</name>
<dbReference type="PANTHER" id="PTHR19872">
    <property type="entry name" value="UBIQUITIN LIGASE SPECIFICITY FACTOR/HREP PROTEIN"/>
    <property type="match status" value="1"/>
</dbReference>
<dbReference type="Gene3D" id="2.130.10.10">
    <property type="entry name" value="YVTN repeat-like/Quinoprotein amine dehydrogenase"/>
    <property type="match status" value="1"/>
</dbReference>
<evidence type="ECO:0000256" key="4">
    <source>
        <dbReference type="SAM" id="MobiDB-lite"/>
    </source>
</evidence>
<dbReference type="InterPro" id="IPR020472">
    <property type="entry name" value="WD40_PAC1"/>
</dbReference>
<dbReference type="Gene3D" id="1.20.1280.50">
    <property type="match status" value="1"/>
</dbReference>
<dbReference type="InterPro" id="IPR036322">
    <property type="entry name" value="WD40_repeat_dom_sf"/>
</dbReference>
<feature type="compositionally biased region" description="Polar residues" evidence="4">
    <location>
        <begin position="861"/>
        <end position="883"/>
    </location>
</feature>
<reference evidence="7" key="1">
    <citation type="submission" date="2025-08" db="UniProtKB">
        <authorList>
            <consortium name="RefSeq"/>
        </authorList>
    </citation>
    <scope>IDENTIFICATION</scope>
</reference>
<evidence type="ECO:0000313" key="6">
    <source>
        <dbReference type="Proteomes" id="UP000694845"/>
    </source>
</evidence>
<evidence type="ECO:0000256" key="2">
    <source>
        <dbReference type="ARBA" id="ARBA00022737"/>
    </source>
</evidence>
<dbReference type="InterPro" id="IPR051075">
    <property type="entry name" value="SCF_subunit_WD-repeat"/>
</dbReference>
<dbReference type="KEGG" id="aplc:110980373"/>
<dbReference type="InterPro" id="IPR015943">
    <property type="entry name" value="WD40/YVTN_repeat-like_dom_sf"/>
</dbReference>
<organism evidence="6 7">
    <name type="scientific">Acanthaster planci</name>
    <name type="common">Crown-of-thorns starfish</name>
    <dbReference type="NCBI Taxonomy" id="133434"/>
    <lineage>
        <taxon>Eukaryota</taxon>
        <taxon>Metazoa</taxon>
        <taxon>Echinodermata</taxon>
        <taxon>Eleutherozoa</taxon>
        <taxon>Asterozoa</taxon>
        <taxon>Asteroidea</taxon>
        <taxon>Valvatacea</taxon>
        <taxon>Valvatida</taxon>
        <taxon>Acanthasteridae</taxon>
        <taxon>Acanthaster</taxon>
    </lineage>
</organism>